<keyword evidence="2" id="KW-1185">Reference proteome</keyword>
<reference evidence="1 2" key="1">
    <citation type="journal article" date="2014" name="Antonie Van Leeuwenhoek">
        <title>Oenococcus alcoholitolerans sp. nov., a lactic acid bacteria isolated from cachaca and ethanol fermentation processes.</title>
        <authorList>
            <person name="Badotti F."/>
            <person name="Moreira A.P."/>
            <person name="Tonon L.A."/>
            <person name="de Lucena B.T."/>
            <person name="Gomes Fde C."/>
            <person name="Kruger R."/>
            <person name="Thompson C.C."/>
            <person name="de Morais M.A.Jr."/>
            <person name="Rosa C.A."/>
            <person name="Thompson F.L."/>
        </authorList>
    </citation>
    <scope>NUCLEOTIDE SEQUENCE [LARGE SCALE GENOMIC DNA]</scope>
    <source>
        <strain evidence="1 2">UFRJ-M7.2.18</strain>
    </source>
</reference>
<dbReference type="SUPFAM" id="SSF109604">
    <property type="entry name" value="HD-domain/PDEase-like"/>
    <property type="match status" value="1"/>
</dbReference>
<sequence>MIQEQKNLLELIKKYVFNLSKNDKTGHGNQHLKRVAGLAKIILKDYPQADDFLVLAAVYLHDSYDDKLYQDPAAAKQKTDDFLKKNRFRRTIEADLFYSSIICHGPTTFRPSKKLDIMVRSFKMPTG</sequence>
<evidence type="ECO:0000313" key="1">
    <source>
        <dbReference type="EMBL" id="KGO32054.1"/>
    </source>
</evidence>
<name>A0ABR4XRU6_9LACO</name>
<comment type="caution">
    <text evidence="1">The sequence shown here is derived from an EMBL/GenBank/DDBJ whole genome shotgun (WGS) entry which is preliminary data.</text>
</comment>
<dbReference type="Gene3D" id="1.10.472.50">
    <property type="entry name" value="HD-domain/PDEase-like"/>
    <property type="match status" value="1"/>
</dbReference>
<protein>
    <recommendedName>
        <fullName evidence="3">HD domain-containing protein</fullName>
    </recommendedName>
</protein>
<accession>A0ABR4XRU6</accession>
<evidence type="ECO:0008006" key="3">
    <source>
        <dbReference type="Google" id="ProtNLM"/>
    </source>
</evidence>
<proteinExistence type="predicted"/>
<dbReference type="EMBL" id="AXCV01000112">
    <property type="protein sequence ID" value="KGO32054.1"/>
    <property type="molecule type" value="Genomic_DNA"/>
</dbReference>
<gene>
    <name evidence="1" type="ORF">Q757_03325</name>
</gene>
<evidence type="ECO:0000313" key="2">
    <source>
        <dbReference type="Proteomes" id="UP000030023"/>
    </source>
</evidence>
<organism evidence="1 2">
    <name type="scientific">Oenococcus alcoholitolerans</name>
    <dbReference type="NCBI Taxonomy" id="931074"/>
    <lineage>
        <taxon>Bacteria</taxon>
        <taxon>Bacillati</taxon>
        <taxon>Bacillota</taxon>
        <taxon>Bacilli</taxon>
        <taxon>Lactobacillales</taxon>
        <taxon>Lactobacillaceae</taxon>
        <taxon>Oenococcus</taxon>
    </lineage>
</organism>
<dbReference type="Proteomes" id="UP000030023">
    <property type="component" value="Unassembled WGS sequence"/>
</dbReference>